<feature type="chain" id="PRO_5029527145" description="Ig-like domain-containing protein" evidence="1">
    <location>
        <begin position="19"/>
        <end position="132"/>
    </location>
</feature>
<dbReference type="OrthoDB" id="6343941at2759"/>
<dbReference type="InParanoid" id="A0A7M7K9Y9"/>
<dbReference type="Gene3D" id="2.60.40.10">
    <property type="entry name" value="Immunoglobulins"/>
    <property type="match status" value="1"/>
</dbReference>
<sequence length="132" mass="14323">MLAMVLLTASLAVAGAHGLSAAHLVLPSLARLGNEVKMACTFELDEGEVVYSIKWFKDEQLFLTVTPGDQPPLKVVELPGIFVDRKGTAYNKLVLGRVEFETAGTYRCLVSLDGPSFATARSTKVLKVVKER</sequence>
<dbReference type="GeneID" id="111251417"/>
<evidence type="ECO:0000313" key="3">
    <source>
        <dbReference type="EnsemblMetazoa" id="XP_022663712"/>
    </source>
</evidence>
<dbReference type="OMA" id="EREFFRY"/>
<keyword evidence="1" id="KW-0732">Signal</keyword>
<dbReference type="InterPro" id="IPR013151">
    <property type="entry name" value="Immunoglobulin_dom"/>
</dbReference>
<reference evidence="3" key="1">
    <citation type="submission" date="2021-01" db="UniProtKB">
        <authorList>
            <consortium name="EnsemblMetazoa"/>
        </authorList>
    </citation>
    <scope>IDENTIFICATION</scope>
</reference>
<evidence type="ECO:0000313" key="4">
    <source>
        <dbReference type="Proteomes" id="UP000594260"/>
    </source>
</evidence>
<keyword evidence="4" id="KW-1185">Reference proteome</keyword>
<organism evidence="3 4">
    <name type="scientific">Varroa destructor</name>
    <name type="common">Honeybee mite</name>
    <dbReference type="NCBI Taxonomy" id="109461"/>
    <lineage>
        <taxon>Eukaryota</taxon>
        <taxon>Metazoa</taxon>
        <taxon>Ecdysozoa</taxon>
        <taxon>Arthropoda</taxon>
        <taxon>Chelicerata</taxon>
        <taxon>Arachnida</taxon>
        <taxon>Acari</taxon>
        <taxon>Parasitiformes</taxon>
        <taxon>Mesostigmata</taxon>
        <taxon>Gamasina</taxon>
        <taxon>Dermanyssoidea</taxon>
        <taxon>Varroidae</taxon>
        <taxon>Varroa</taxon>
    </lineage>
</organism>
<dbReference type="RefSeq" id="XP_022663712.1">
    <property type="nucleotide sequence ID" value="XM_022807977.1"/>
</dbReference>
<dbReference type="SUPFAM" id="SSF48726">
    <property type="entry name" value="Immunoglobulin"/>
    <property type="match status" value="1"/>
</dbReference>
<evidence type="ECO:0000256" key="1">
    <source>
        <dbReference type="SAM" id="SignalP"/>
    </source>
</evidence>
<dbReference type="PANTHER" id="PTHR21261:SF15">
    <property type="entry name" value="BEATEN PATH IIIA, ISOFORM D-RELATED"/>
    <property type="match status" value="1"/>
</dbReference>
<dbReference type="InterPro" id="IPR013783">
    <property type="entry name" value="Ig-like_fold"/>
</dbReference>
<feature type="domain" description="Ig-like" evidence="2">
    <location>
        <begin position="33"/>
        <end position="127"/>
    </location>
</feature>
<name>A0A7M7K9Y9_VARDE</name>
<dbReference type="EnsemblMetazoa" id="XM_022807977">
    <property type="protein sequence ID" value="XP_022663712"/>
    <property type="gene ID" value="LOC111251417"/>
</dbReference>
<feature type="signal peptide" evidence="1">
    <location>
        <begin position="1"/>
        <end position="18"/>
    </location>
</feature>
<dbReference type="AlphaFoldDB" id="A0A7M7K9Y9"/>
<dbReference type="InterPro" id="IPR007110">
    <property type="entry name" value="Ig-like_dom"/>
</dbReference>
<evidence type="ECO:0000259" key="2">
    <source>
        <dbReference type="PROSITE" id="PS50835"/>
    </source>
</evidence>
<dbReference type="Proteomes" id="UP000594260">
    <property type="component" value="Unplaced"/>
</dbReference>
<dbReference type="PROSITE" id="PS50835">
    <property type="entry name" value="IG_LIKE"/>
    <property type="match status" value="1"/>
</dbReference>
<dbReference type="KEGG" id="vde:111251417"/>
<protein>
    <recommendedName>
        <fullName evidence="2">Ig-like domain-containing protein</fullName>
    </recommendedName>
</protein>
<dbReference type="InterPro" id="IPR036179">
    <property type="entry name" value="Ig-like_dom_sf"/>
</dbReference>
<proteinExistence type="predicted"/>
<dbReference type="PANTHER" id="PTHR21261">
    <property type="entry name" value="BEAT PROTEIN"/>
    <property type="match status" value="1"/>
</dbReference>
<accession>A0A7M7K9Y9</accession>
<dbReference type="Pfam" id="PF00047">
    <property type="entry name" value="ig"/>
    <property type="match status" value="1"/>
</dbReference>